<dbReference type="PANTHER" id="PTHR12271:SF66">
    <property type="entry name" value="TERMINAL URIDYLYLTRANSFERASE TAILOR"/>
    <property type="match status" value="1"/>
</dbReference>
<feature type="compositionally biased region" description="Polar residues" evidence="1">
    <location>
        <begin position="170"/>
        <end position="180"/>
    </location>
</feature>
<sequence>MVQAAKQELYLLNWEIANLTQKLISFSESYSAVDLKTVEYLEKMIKTTDRFLTQKTLVPVGEWDAGDKAIFEGYTFSRSINCKMCDRSIKITKPGLLKHLAEHDIKVEYTPKMKTPAKEPVAKSESKGPVKKKESVQNKPRLHNEKPCLEVGCLPTIKEPVSNKMKKFLTNKSPQDQLKATSERKQEQVNSPVHAAIAADLEKILVYKFPNVKAHPFGSRVTGLGNDTSDVDIYLDLDGNQEGNLSKDTIQRYSNLVQALLQSSGHWCEFKPILNARTPILRTWNLQQKLDCDLSFSNGLSMCNTELIQYFFEIQPVCSAVTLYVKEWARYLNIEALNGYTVTLLTIFFFQAHKLLPSVYQLQTNNSEEHKVRRISHWRVDFERKSLEQLKIVPIPEAQIELYLGGFFAFYGEAFKFETNMVCPFLGTPQLKIHFDPLGPRIPAQMKSLREYYATLNMNEAHPVNELLQYAKPMVVQDPFELNHNVAKGLMPINVSKFRKLCAETGPLLQSAAAKGQPEV</sequence>
<feature type="region of interest" description="Disordered" evidence="1">
    <location>
        <begin position="114"/>
        <end position="142"/>
    </location>
</feature>
<dbReference type="GO" id="GO:0031123">
    <property type="term" value="P:RNA 3'-end processing"/>
    <property type="evidence" value="ECO:0007669"/>
    <property type="project" value="TreeGrafter"/>
</dbReference>
<dbReference type="PANTHER" id="PTHR12271">
    <property type="entry name" value="POLY A POLYMERASE CID PAP -RELATED"/>
    <property type="match status" value="1"/>
</dbReference>
<accession>A0A8D8B0S1</accession>
<dbReference type="InterPro" id="IPR043519">
    <property type="entry name" value="NT_sf"/>
</dbReference>
<dbReference type="GO" id="GO:0050265">
    <property type="term" value="F:RNA uridylyltransferase activity"/>
    <property type="evidence" value="ECO:0007669"/>
    <property type="project" value="TreeGrafter"/>
</dbReference>
<feature type="region of interest" description="Disordered" evidence="1">
    <location>
        <begin position="169"/>
        <end position="191"/>
    </location>
</feature>
<dbReference type="Gene3D" id="3.30.460.10">
    <property type="entry name" value="Beta Polymerase, domain 2"/>
    <property type="match status" value="1"/>
</dbReference>
<dbReference type="EMBL" id="HBUE01057012">
    <property type="protein sequence ID" value="CAG6466742.1"/>
    <property type="molecule type" value="Transcribed_RNA"/>
</dbReference>
<proteinExistence type="predicted"/>
<protein>
    <submittedName>
        <fullName evidence="3">Speckle targeted PIP5K1A-regulated poly(A) polymerase</fullName>
    </submittedName>
</protein>
<dbReference type="Gene3D" id="1.10.1410.10">
    <property type="match status" value="1"/>
</dbReference>
<evidence type="ECO:0000313" key="3">
    <source>
        <dbReference type="EMBL" id="CAG6466742.1"/>
    </source>
</evidence>
<organism evidence="3">
    <name type="scientific">Culex pipiens</name>
    <name type="common">House mosquito</name>
    <dbReference type="NCBI Taxonomy" id="7175"/>
    <lineage>
        <taxon>Eukaryota</taxon>
        <taxon>Metazoa</taxon>
        <taxon>Ecdysozoa</taxon>
        <taxon>Arthropoda</taxon>
        <taxon>Hexapoda</taxon>
        <taxon>Insecta</taxon>
        <taxon>Pterygota</taxon>
        <taxon>Neoptera</taxon>
        <taxon>Endopterygota</taxon>
        <taxon>Diptera</taxon>
        <taxon>Nematocera</taxon>
        <taxon>Culicoidea</taxon>
        <taxon>Culicidae</taxon>
        <taxon>Culicinae</taxon>
        <taxon>Culicini</taxon>
        <taxon>Culex</taxon>
        <taxon>Culex</taxon>
    </lineage>
</organism>
<name>A0A8D8B0S1_CULPI</name>
<dbReference type="CDD" id="cd05402">
    <property type="entry name" value="NT_PAP_TUTase"/>
    <property type="match status" value="1"/>
</dbReference>
<evidence type="ECO:0000259" key="2">
    <source>
        <dbReference type="Pfam" id="PF22600"/>
    </source>
</evidence>
<reference evidence="3" key="1">
    <citation type="submission" date="2021-05" db="EMBL/GenBank/DDBJ databases">
        <authorList>
            <person name="Alioto T."/>
            <person name="Alioto T."/>
            <person name="Gomez Garrido J."/>
        </authorList>
    </citation>
    <scope>NUCLEOTIDE SEQUENCE</scope>
</reference>
<dbReference type="SUPFAM" id="SSF81631">
    <property type="entry name" value="PAP/OAS1 substrate-binding domain"/>
    <property type="match status" value="1"/>
</dbReference>
<dbReference type="Pfam" id="PF22600">
    <property type="entry name" value="MTPAP-like_central"/>
    <property type="match status" value="1"/>
</dbReference>
<feature type="domain" description="Poly(A) RNA polymerase mitochondrial-like central palm" evidence="2">
    <location>
        <begin position="183"/>
        <end position="311"/>
    </location>
</feature>
<dbReference type="AlphaFoldDB" id="A0A8D8B0S1"/>
<dbReference type="SUPFAM" id="SSF81301">
    <property type="entry name" value="Nucleotidyltransferase"/>
    <property type="match status" value="1"/>
</dbReference>
<evidence type="ECO:0000256" key="1">
    <source>
        <dbReference type="SAM" id="MobiDB-lite"/>
    </source>
</evidence>
<dbReference type="InterPro" id="IPR054708">
    <property type="entry name" value="MTPAP-like_central"/>
</dbReference>